<comment type="subcellular location">
    <subcellularLocation>
        <location evidence="1 12">Nucleus</location>
    </subcellularLocation>
</comment>
<dbReference type="PROSITE" id="PS00383">
    <property type="entry name" value="TYR_PHOSPHATASE_1"/>
    <property type="match status" value="1"/>
</dbReference>
<evidence type="ECO:0000313" key="19">
    <source>
        <dbReference type="EMBL" id="CAF2943763.1"/>
    </source>
</evidence>
<proteinExistence type="inferred from homology"/>
<dbReference type="InterPro" id="IPR000387">
    <property type="entry name" value="Tyr_Pase_dom"/>
</dbReference>
<dbReference type="GO" id="GO:0005525">
    <property type="term" value="F:GTP binding"/>
    <property type="evidence" value="ECO:0007669"/>
    <property type="project" value="UniProtKB-UniRule"/>
</dbReference>
<comment type="similarity">
    <text evidence="12">In the N-terminal section; belongs to the non-receptor class of the protein-tyrosine phosphatase family.</text>
</comment>
<comment type="catalytic activity">
    <reaction evidence="11">
        <text>a 5'-end diphospho-ribonucleoside in mRNA + GTP + H(+) = a 5'-end (5'-triphosphoguanosine)-ribonucleoside in mRNA + diphosphate</text>
        <dbReference type="Rhea" id="RHEA:67012"/>
        <dbReference type="Rhea" id="RHEA-COMP:17165"/>
        <dbReference type="Rhea" id="RHEA-COMP:17166"/>
        <dbReference type="ChEBI" id="CHEBI:15378"/>
        <dbReference type="ChEBI" id="CHEBI:33019"/>
        <dbReference type="ChEBI" id="CHEBI:37565"/>
        <dbReference type="ChEBI" id="CHEBI:167616"/>
        <dbReference type="ChEBI" id="CHEBI:167617"/>
        <dbReference type="EC" id="2.7.7.50"/>
    </reaction>
    <physiologicalReaction direction="left-to-right" evidence="11">
        <dbReference type="Rhea" id="RHEA:67013"/>
    </physiologicalReaction>
</comment>
<dbReference type="GO" id="GO:0004484">
    <property type="term" value="F:mRNA guanylyltransferase activity"/>
    <property type="evidence" value="ECO:0007669"/>
    <property type="project" value="UniProtKB-UniRule"/>
</dbReference>
<dbReference type="PANTHER" id="PTHR10367:SF17">
    <property type="entry name" value="MRNA-CAPPING ENZYME"/>
    <property type="match status" value="1"/>
</dbReference>
<evidence type="ECO:0000256" key="13">
    <source>
        <dbReference type="PIRSR" id="PIRSR036958-1"/>
    </source>
</evidence>
<gene>
    <name evidence="19" type="ORF">LSAA_10398</name>
</gene>
<evidence type="ECO:0000256" key="7">
    <source>
        <dbReference type="ARBA" id="ARBA00022912"/>
    </source>
</evidence>
<keyword evidence="3 12" id="KW-0808">Transferase</keyword>
<keyword evidence="9 12" id="KW-0342">GTP-binding</keyword>
<evidence type="ECO:0000256" key="6">
    <source>
        <dbReference type="ARBA" id="ARBA00022801"/>
    </source>
</evidence>
<dbReference type="OrthoDB" id="200924at2759"/>
<evidence type="ECO:0000256" key="11">
    <source>
        <dbReference type="ARBA" id="ARBA00044624"/>
    </source>
</evidence>
<evidence type="ECO:0000256" key="9">
    <source>
        <dbReference type="ARBA" id="ARBA00023134"/>
    </source>
</evidence>
<dbReference type="PANTHER" id="PTHR10367">
    <property type="entry name" value="MRNA-CAPPING ENZYME"/>
    <property type="match status" value="1"/>
</dbReference>
<evidence type="ECO:0000256" key="14">
    <source>
        <dbReference type="PIRSR" id="PIRSR036958-2"/>
    </source>
</evidence>
<dbReference type="InterPro" id="IPR016130">
    <property type="entry name" value="Tyr_Pase_AS"/>
</dbReference>
<sequence>MARMSRKSVNLIAGMFLAMKTPLDSRYESRIHAANIFTPDMVLKSMEGYKCEIGLWIDLTNTSRFYDKKQIPCSYVKLACGGHKEPPTEDQVNAFISIISKFKEQNPLKAIIVHCTHGFNRTGFMIGAYLVEHESWSPEASIQAFAQSRPPGIYKQDYLTEFFRRYGDIEDAPNAPTLPDWCFEDDEKSADEDGNSVEPSSSSNSQKQAKAGKFMEGISGVEPVTDVSLLANLRRKVQKMCQFKSNGFPGCQPVSMDLDNLKFVDANYMVSWKADGTRYMMLIDGPNNVYCIDRDNCYYKVANITFLEDNMQKDLEDTLVDGEMVIDEDFRTKQKFPRYLIYDIVQISGHSLMERDFQKRMAYINSKIIMPRRKAREEGRINAEMETFGPKFTKEKSRSRTQTASYFNPSKLHINVEEILAVVKESREGYIPSLLGLLFVGGHKSAFDQIRVVKGLSKYNNKIIECKWDGEWKFMRERTDKSFPNAYSTAQGVLKSITHPVTEEILCKHIYERKHFNRH</sequence>
<evidence type="ECO:0000256" key="3">
    <source>
        <dbReference type="ARBA" id="ARBA00022679"/>
    </source>
</evidence>
<dbReference type="InterPro" id="IPR013846">
    <property type="entry name" value="mRNA_cap_enzyme_C"/>
</dbReference>
<organism evidence="19 20">
    <name type="scientific">Lepeophtheirus salmonis</name>
    <name type="common">Salmon louse</name>
    <name type="synonym">Caligus salmonis</name>
    <dbReference type="NCBI Taxonomy" id="72036"/>
    <lineage>
        <taxon>Eukaryota</taxon>
        <taxon>Metazoa</taxon>
        <taxon>Ecdysozoa</taxon>
        <taxon>Arthropoda</taxon>
        <taxon>Crustacea</taxon>
        <taxon>Multicrustacea</taxon>
        <taxon>Hexanauplia</taxon>
        <taxon>Copepoda</taxon>
        <taxon>Siphonostomatoida</taxon>
        <taxon>Caligidae</taxon>
        <taxon>Lepeophtheirus</taxon>
    </lineage>
</organism>
<evidence type="ECO:0000256" key="16">
    <source>
        <dbReference type="SAM" id="MobiDB-lite"/>
    </source>
</evidence>
<comment type="similarity">
    <text evidence="12">In the C-terminal section; belongs to the eukaryotic GTase family.</text>
</comment>
<feature type="binding site" evidence="15">
    <location>
        <position position="278"/>
    </location>
    <ligand>
        <name>GTP</name>
        <dbReference type="ChEBI" id="CHEBI:37565"/>
    </ligand>
</feature>
<keyword evidence="5 12" id="KW-0547">Nucleotide-binding</keyword>
<evidence type="ECO:0000259" key="18">
    <source>
        <dbReference type="PROSITE" id="PS50056"/>
    </source>
</evidence>
<dbReference type="GO" id="GO:0004721">
    <property type="term" value="F:phosphoprotein phosphatase activity"/>
    <property type="evidence" value="ECO:0007669"/>
    <property type="project" value="UniProtKB-UniRule"/>
</dbReference>
<reference evidence="19" key="1">
    <citation type="submission" date="2021-02" db="EMBL/GenBank/DDBJ databases">
        <authorList>
            <person name="Bekaert M."/>
        </authorList>
    </citation>
    <scope>NUCLEOTIDE SEQUENCE</scope>
    <source>
        <strain evidence="19">IoA-00</strain>
    </source>
</reference>
<dbReference type="Pfam" id="PF00782">
    <property type="entry name" value="DSPc"/>
    <property type="match status" value="1"/>
</dbReference>
<dbReference type="PIRSF" id="PIRSF036958">
    <property type="entry name" value="mRNA_capping_HCE"/>
    <property type="match status" value="1"/>
</dbReference>
<evidence type="ECO:0000259" key="17">
    <source>
        <dbReference type="PROSITE" id="PS50054"/>
    </source>
</evidence>
<feature type="domain" description="Tyrosine-protein phosphatase" evidence="17">
    <location>
        <begin position="23"/>
        <end position="172"/>
    </location>
</feature>
<accession>A0A7R8H8S9</accession>
<keyword evidence="2 12" id="KW-0507">mRNA processing</keyword>
<dbReference type="InterPro" id="IPR017074">
    <property type="entry name" value="mRNA_cap_enz_bifunc"/>
</dbReference>
<evidence type="ECO:0000256" key="5">
    <source>
        <dbReference type="ARBA" id="ARBA00022741"/>
    </source>
</evidence>
<feature type="region of interest" description="Disordered" evidence="16">
    <location>
        <begin position="176"/>
        <end position="209"/>
    </location>
</feature>
<dbReference type="SUPFAM" id="SSF52799">
    <property type="entry name" value="(Phosphotyrosine protein) phosphatases II"/>
    <property type="match status" value="1"/>
</dbReference>
<keyword evidence="4 12" id="KW-0548">Nucleotidyltransferase</keyword>
<dbReference type="SUPFAM" id="SSF50249">
    <property type="entry name" value="Nucleic acid-binding proteins"/>
    <property type="match status" value="1"/>
</dbReference>
<dbReference type="EC" id="3.6.1.74" evidence="12"/>
<feature type="active site" description="Phosphocysteine intermediate" evidence="13">
    <location>
        <position position="115"/>
    </location>
</feature>
<feature type="active site" description="N6-GMP-lysine intermediate" evidence="14">
    <location>
        <position position="273"/>
    </location>
</feature>
<feature type="binding site" evidence="15">
    <location>
        <begin position="476"/>
        <end position="481"/>
    </location>
    <ligand>
        <name>GTP</name>
        <dbReference type="ChEBI" id="CHEBI:37565"/>
    </ligand>
</feature>
<dbReference type="Gene3D" id="3.30.470.30">
    <property type="entry name" value="DNA ligase/mRNA capping enzyme"/>
    <property type="match status" value="1"/>
</dbReference>
<dbReference type="PROSITE" id="PS50056">
    <property type="entry name" value="TYR_PHOSPHATASE_2"/>
    <property type="match status" value="1"/>
</dbReference>
<dbReference type="SUPFAM" id="SSF56091">
    <property type="entry name" value="DNA ligase/mRNA capping enzyme, catalytic domain"/>
    <property type="match status" value="1"/>
</dbReference>
<evidence type="ECO:0000256" key="4">
    <source>
        <dbReference type="ARBA" id="ARBA00022695"/>
    </source>
</evidence>
<dbReference type="GO" id="GO:0005634">
    <property type="term" value="C:nucleus"/>
    <property type="evidence" value="ECO:0007669"/>
    <property type="project" value="UniProtKB-SubCell"/>
</dbReference>
<evidence type="ECO:0000256" key="15">
    <source>
        <dbReference type="PIRSR" id="PIRSR036958-3"/>
    </source>
</evidence>
<dbReference type="GO" id="GO:0004651">
    <property type="term" value="F:polynucleotide 5'-phosphatase activity"/>
    <property type="evidence" value="ECO:0007669"/>
    <property type="project" value="UniProtKB-UniRule"/>
</dbReference>
<dbReference type="InterPro" id="IPR001339">
    <property type="entry name" value="mRNA_cap_enzyme_adenylation"/>
</dbReference>
<dbReference type="Gene3D" id="3.90.190.10">
    <property type="entry name" value="Protein tyrosine phosphatase superfamily"/>
    <property type="match status" value="1"/>
</dbReference>
<feature type="binding site" evidence="15">
    <location>
        <begin position="321"/>
        <end position="323"/>
    </location>
    <ligand>
        <name>GTP</name>
        <dbReference type="ChEBI" id="CHEBI:37565"/>
    </ligand>
</feature>
<dbReference type="GO" id="GO:0140818">
    <property type="term" value="F:mRNA 5'-triphosphate monophosphatase activity"/>
    <property type="evidence" value="ECO:0007669"/>
    <property type="project" value="UniProtKB-EC"/>
</dbReference>
<evidence type="ECO:0000256" key="2">
    <source>
        <dbReference type="ARBA" id="ARBA00022664"/>
    </source>
</evidence>
<evidence type="ECO:0000256" key="1">
    <source>
        <dbReference type="ARBA" id="ARBA00004123"/>
    </source>
</evidence>
<dbReference type="Proteomes" id="UP000675881">
    <property type="component" value="Chromosome 5"/>
</dbReference>
<feature type="compositionally biased region" description="Acidic residues" evidence="16">
    <location>
        <begin position="182"/>
        <end position="195"/>
    </location>
</feature>
<dbReference type="Pfam" id="PF01331">
    <property type="entry name" value="mRNA_cap_enzyme"/>
    <property type="match status" value="1"/>
</dbReference>
<dbReference type="Gene3D" id="2.40.50.140">
    <property type="entry name" value="Nucleic acid-binding proteins"/>
    <property type="match status" value="1"/>
</dbReference>
<evidence type="ECO:0000256" key="10">
    <source>
        <dbReference type="ARBA" id="ARBA00023242"/>
    </source>
</evidence>
<comment type="function">
    <text evidence="12">Bifunctional mRNA-capping enzyme exhibiting RNA 5'-triphosphate monophosphatase activity in the N-terminal part and mRNA guanylyltransferase activity in the C-terminal part. Catalyzes the first two steps of cap formation: by removing the gamma-phosphate from the 5'-triphosphate end of nascent mRNA to yield a diphosphate end, and by transferring the GMP moiety of GTP to the 5'-diphosphate terminus of RNA via a covalent enzyme-GMP reaction intermediate.</text>
</comment>
<protein>
    <recommendedName>
        <fullName evidence="12">mRNA-capping enzyme</fullName>
    </recommendedName>
    <domain>
        <recommendedName>
            <fullName evidence="12">mRNA 5'-triphosphate monophosphatase</fullName>
            <ecNumber evidence="12">3.6.1.74</ecNumber>
        </recommendedName>
        <alternativeName>
            <fullName evidence="12">mRNA 5'-phosphatase</fullName>
        </alternativeName>
    </domain>
    <domain>
        <recommendedName>
            <fullName evidence="12">mRNA guanylyltransferase</fullName>
            <ecNumber evidence="12">2.7.7.50</ecNumber>
        </recommendedName>
        <alternativeName>
            <fullName evidence="12">GTP--RNA guanylyltransferase</fullName>
            <shortName evidence="12">GTase</shortName>
        </alternativeName>
    </domain>
</protein>
<dbReference type="EC" id="2.7.7.50" evidence="12"/>
<dbReference type="GO" id="GO:0006370">
    <property type="term" value="P:7-methylguanosine mRNA capping"/>
    <property type="evidence" value="ECO:0007669"/>
    <property type="project" value="UniProtKB-UniRule"/>
</dbReference>
<dbReference type="InterPro" id="IPR020422">
    <property type="entry name" value="TYR_PHOSPHATASE_DUAL_dom"/>
</dbReference>
<name>A0A7R8H8S9_LEPSM</name>
<keyword evidence="20" id="KW-1185">Reference proteome</keyword>
<keyword evidence="8 12" id="KW-0506">mRNA capping</keyword>
<dbReference type="InterPro" id="IPR012340">
    <property type="entry name" value="NA-bd_OB-fold"/>
</dbReference>
<dbReference type="EMBL" id="HG994584">
    <property type="protein sequence ID" value="CAF2943763.1"/>
    <property type="molecule type" value="Genomic_DNA"/>
</dbReference>
<dbReference type="GO" id="GO:0005524">
    <property type="term" value="F:ATP binding"/>
    <property type="evidence" value="ECO:0007669"/>
    <property type="project" value="InterPro"/>
</dbReference>
<dbReference type="Pfam" id="PF03919">
    <property type="entry name" value="mRNA_cap_C"/>
    <property type="match status" value="1"/>
</dbReference>
<feature type="domain" description="Tyrosine specific protein phosphatases" evidence="18">
    <location>
        <begin position="93"/>
        <end position="160"/>
    </location>
</feature>
<evidence type="ECO:0000313" key="20">
    <source>
        <dbReference type="Proteomes" id="UP000675881"/>
    </source>
</evidence>
<dbReference type="CDD" id="cd07895">
    <property type="entry name" value="Adenylation_mRNA_capping"/>
    <property type="match status" value="1"/>
</dbReference>
<comment type="catalytic activity">
    <reaction evidence="12">
        <text>a 5'-end triphospho-ribonucleoside in mRNA + H2O = a 5'-end diphospho-ribonucleoside in mRNA + phosphate + H(+)</text>
        <dbReference type="Rhea" id="RHEA:67004"/>
        <dbReference type="Rhea" id="RHEA-COMP:17164"/>
        <dbReference type="Rhea" id="RHEA-COMP:17165"/>
        <dbReference type="ChEBI" id="CHEBI:15377"/>
        <dbReference type="ChEBI" id="CHEBI:15378"/>
        <dbReference type="ChEBI" id="CHEBI:43474"/>
        <dbReference type="ChEBI" id="CHEBI:167616"/>
        <dbReference type="ChEBI" id="CHEBI:167618"/>
        <dbReference type="EC" id="3.6.1.74"/>
    </reaction>
</comment>
<dbReference type="AlphaFoldDB" id="A0A7R8H8S9"/>
<keyword evidence="10 12" id="KW-0539">Nucleus</keyword>
<dbReference type="InterPro" id="IPR029021">
    <property type="entry name" value="Prot-tyrosine_phosphatase-like"/>
</dbReference>
<evidence type="ECO:0000256" key="8">
    <source>
        <dbReference type="ARBA" id="ARBA00023042"/>
    </source>
</evidence>
<feature type="binding site" evidence="15">
    <location>
        <position position="294"/>
    </location>
    <ligand>
        <name>GTP</name>
        <dbReference type="ChEBI" id="CHEBI:37565"/>
    </ligand>
</feature>
<evidence type="ECO:0000256" key="12">
    <source>
        <dbReference type="PIRNR" id="PIRNR036958"/>
    </source>
</evidence>
<keyword evidence="6 12" id="KW-0378">Hydrolase</keyword>
<dbReference type="InterPro" id="IPR000340">
    <property type="entry name" value="Dual-sp_phosphatase_cat-dom"/>
</dbReference>
<keyword evidence="7" id="KW-0904">Protein phosphatase</keyword>
<dbReference type="InterPro" id="IPR051029">
    <property type="entry name" value="mRNA_Capping_Enz/RNA_Phosphat"/>
</dbReference>
<dbReference type="PROSITE" id="PS50054">
    <property type="entry name" value="TYR_PHOSPHATASE_DUAL"/>
    <property type="match status" value="1"/>
</dbReference>